<evidence type="ECO:0000313" key="3">
    <source>
        <dbReference type="Proteomes" id="UP001168107"/>
    </source>
</evidence>
<proteinExistence type="predicted"/>
<evidence type="ECO:0000313" key="2">
    <source>
        <dbReference type="EMBL" id="MDM5073235.1"/>
    </source>
</evidence>
<dbReference type="EMBL" id="JAOPLL010000009">
    <property type="protein sequence ID" value="MDM5073235.1"/>
    <property type="molecule type" value="Genomic_DNA"/>
</dbReference>
<feature type="transmembrane region" description="Helical" evidence="1">
    <location>
        <begin position="21"/>
        <end position="41"/>
    </location>
</feature>
<sequence length="216" mass="24887">MSGLNKRKYIKPKSRGEWLKHPIAIVLVTALLSSVGSIIGVKLSAPIVFTQFKEQRNYENKANAYSQFLMNMSNDVSSASIKLISLNQMVQYSNTDYSIQKIENNIASLVKYDTENKLFPYLISNMQTLRLYGSDKVELYINDFIKVFFGNDHLVDWELHDIDTREIRNTWINNKGAIYGWEPQVSDDDRAKFIILSSQYVELVTRLKSELSNSNI</sequence>
<reference evidence="2" key="1">
    <citation type="submission" date="2024-05" db="EMBL/GenBank/DDBJ databases">
        <title>WGS of Aeromonas isolates.</title>
        <authorList>
            <person name="Lee H."/>
        </authorList>
    </citation>
    <scope>NUCLEOTIDE SEQUENCE</scope>
    <source>
        <strain evidence="2">SU58-3</strain>
    </source>
</reference>
<comment type="caution">
    <text evidence="2">The sequence shown here is derived from an EMBL/GenBank/DDBJ whole genome shotgun (WGS) entry which is preliminary data.</text>
</comment>
<keyword evidence="1" id="KW-1133">Transmembrane helix</keyword>
<gene>
    <name evidence="2" type="ORF">OB935_15525</name>
</gene>
<organism evidence="2 3">
    <name type="scientific">Aeromonas bestiarum</name>
    <dbReference type="NCBI Taxonomy" id="105751"/>
    <lineage>
        <taxon>Bacteria</taxon>
        <taxon>Pseudomonadati</taxon>
        <taxon>Pseudomonadota</taxon>
        <taxon>Gammaproteobacteria</taxon>
        <taxon>Aeromonadales</taxon>
        <taxon>Aeromonadaceae</taxon>
        <taxon>Aeromonas</taxon>
    </lineage>
</organism>
<keyword evidence="1" id="KW-0812">Transmembrane</keyword>
<evidence type="ECO:0000256" key="1">
    <source>
        <dbReference type="SAM" id="Phobius"/>
    </source>
</evidence>
<name>A0ABT7Q1L7_9GAMM</name>
<dbReference type="Proteomes" id="UP001168107">
    <property type="component" value="Unassembled WGS sequence"/>
</dbReference>
<keyword evidence="1" id="KW-0472">Membrane</keyword>
<dbReference type="RefSeq" id="WP_241326126.1">
    <property type="nucleotide sequence ID" value="NZ_JAOPLL010000009.1"/>
</dbReference>
<accession>A0ABT7Q1L7</accession>
<keyword evidence="3" id="KW-1185">Reference proteome</keyword>
<protein>
    <submittedName>
        <fullName evidence="2">Uncharacterized protein</fullName>
    </submittedName>
</protein>